<dbReference type="HOGENOM" id="CLU_1546876_0_0_12"/>
<dbReference type="EMBL" id="AGDY01000010">
    <property type="protein sequence ID" value="EMB19671.1"/>
    <property type="molecule type" value="Genomic_DNA"/>
</dbReference>
<comment type="caution">
    <text evidence="1">The sequence shown here is derived from an EMBL/GenBank/DDBJ whole genome shotgun (WGS) entry which is preliminary data.</text>
</comment>
<dbReference type="PATRIC" id="fig|999434.4.peg.2466"/>
<dbReference type="RefSeq" id="WP_002693486.1">
    <property type="nucleotide sequence ID" value="NZ_CM001797.1"/>
</dbReference>
<organism evidence="1">
    <name type="scientific">Treponema denticola OTK</name>
    <dbReference type="NCBI Taxonomy" id="999434"/>
    <lineage>
        <taxon>Bacteria</taxon>
        <taxon>Pseudomonadati</taxon>
        <taxon>Spirochaetota</taxon>
        <taxon>Spirochaetia</taxon>
        <taxon>Spirochaetales</taxon>
        <taxon>Treponemataceae</taxon>
        <taxon>Treponema</taxon>
    </lineage>
</organism>
<dbReference type="AlphaFoldDB" id="A0A0F6MLQ5"/>
<gene>
    <name evidence="1" type="ORF">HMPREF9723_02368</name>
</gene>
<dbReference type="Proteomes" id="UP000011701">
    <property type="component" value="Chromosome"/>
</dbReference>
<evidence type="ECO:0000313" key="1">
    <source>
        <dbReference type="EMBL" id="EMB19671.1"/>
    </source>
</evidence>
<dbReference type="PROSITE" id="PS51257">
    <property type="entry name" value="PROKAR_LIPOPROTEIN"/>
    <property type="match status" value="1"/>
</dbReference>
<sequence length="173" mass="20028">MKKIIDYGLFFFILHILILSCTATNYDKAVLTEDNVKSFIENHERLFTEITAADVKSWIAIDNEISMSDLFKAMYKKTPPKKIQTIFKQNGLNPKLGHLQIAVLQYGIVADTIEKTLAEISNEERTQEQKENDKQTAGWLNEIKSQINSDDYELIKKYSAELYEIFNQLENNL</sequence>
<name>A0A0F6MLQ5_TREDN</name>
<proteinExistence type="predicted"/>
<reference evidence="1" key="1">
    <citation type="submission" date="2012-01" db="EMBL/GenBank/DDBJ databases">
        <title>The Genome Sequence of Treponema denticola OTK.</title>
        <authorList>
            <consortium name="The Broad Institute Genome Sequencing Platform"/>
            <person name="Earl A."/>
            <person name="Ward D."/>
            <person name="Feldgarden M."/>
            <person name="Gevers D."/>
            <person name="Blanton J.M."/>
            <person name="Fenno C.J."/>
            <person name="Baranova O.V."/>
            <person name="Mathney J."/>
            <person name="Dewhirst F.E."/>
            <person name="Izard J."/>
            <person name="Young S.K."/>
            <person name="Zeng Q."/>
            <person name="Gargeya S."/>
            <person name="Fitzgerald M."/>
            <person name="Haas B."/>
            <person name="Abouelleil A."/>
            <person name="Alvarado L."/>
            <person name="Arachchi H.M."/>
            <person name="Berlin A."/>
            <person name="Chapman S.B."/>
            <person name="Gearin G."/>
            <person name="Goldberg J."/>
            <person name="Griggs A."/>
            <person name="Gujja S."/>
            <person name="Hansen M."/>
            <person name="Heiman D."/>
            <person name="Howarth C."/>
            <person name="Larimer J."/>
            <person name="Lui A."/>
            <person name="MacDonald P.J.P."/>
            <person name="McCowen C."/>
            <person name="Montmayeur A."/>
            <person name="Murphy C."/>
            <person name="Neiman D."/>
            <person name="Pearson M."/>
            <person name="Priest M."/>
            <person name="Roberts A."/>
            <person name="Saif S."/>
            <person name="Shea T."/>
            <person name="Sisk P."/>
            <person name="Stolte C."/>
            <person name="Sykes S."/>
            <person name="Wortman J."/>
            <person name="Nusbaum C."/>
            <person name="Birren B."/>
        </authorList>
    </citation>
    <scope>NUCLEOTIDE SEQUENCE [LARGE SCALE GENOMIC DNA]</scope>
    <source>
        <strain evidence="1">OTK</strain>
    </source>
</reference>
<protein>
    <submittedName>
        <fullName evidence="1">Uncharacterized protein</fullName>
    </submittedName>
</protein>
<accession>A0A0F6MLQ5</accession>